<evidence type="ECO:0000256" key="10">
    <source>
        <dbReference type="ARBA" id="ARBA00048021"/>
    </source>
</evidence>
<dbReference type="GO" id="GO:0030170">
    <property type="term" value="F:pyridoxal phosphate binding"/>
    <property type="evidence" value="ECO:0007669"/>
    <property type="project" value="InterPro"/>
</dbReference>
<dbReference type="GO" id="GO:0005739">
    <property type="term" value="C:mitochondrion"/>
    <property type="evidence" value="ECO:0007669"/>
    <property type="project" value="TreeGrafter"/>
</dbReference>
<keyword evidence="7 11" id="KW-0663">Pyridoxal phosphate</keyword>
<organism evidence="12 13">
    <name type="scientific">Clydaea vesicula</name>
    <dbReference type="NCBI Taxonomy" id="447962"/>
    <lineage>
        <taxon>Eukaryota</taxon>
        <taxon>Fungi</taxon>
        <taxon>Fungi incertae sedis</taxon>
        <taxon>Chytridiomycota</taxon>
        <taxon>Chytridiomycota incertae sedis</taxon>
        <taxon>Chytridiomycetes</taxon>
        <taxon>Lobulomycetales</taxon>
        <taxon>Lobulomycetaceae</taxon>
        <taxon>Clydaea</taxon>
    </lineage>
</organism>
<reference evidence="12" key="1">
    <citation type="submission" date="2020-05" db="EMBL/GenBank/DDBJ databases">
        <title>Phylogenomic resolution of chytrid fungi.</title>
        <authorList>
            <person name="Stajich J.E."/>
            <person name="Amses K."/>
            <person name="Simmons R."/>
            <person name="Seto K."/>
            <person name="Myers J."/>
            <person name="Bonds A."/>
            <person name="Quandt C.A."/>
            <person name="Barry K."/>
            <person name="Liu P."/>
            <person name="Grigoriev I."/>
            <person name="Longcore J.E."/>
            <person name="James T.Y."/>
        </authorList>
    </citation>
    <scope>NUCLEOTIDE SEQUENCE</scope>
    <source>
        <strain evidence="12">JEL0476</strain>
    </source>
</reference>
<evidence type="ECO:0000256" key="4">
    <source>
        <dbReference type="ARBA" id="ARBA00018543"/>
    </source>
</evidence>
<evidence type="ECO:0000256" key="5">
    <source>
        <dbReference type="ARBA" id="ARBA00022576"/>
    </source>
</evidence>
<gene>
    <name evidence="12" type="ORF">HK099_007848</name>
</gene>
<dbReference type="InterPro" id="IPR015424">
    <property type="entry name" value="PyrdxlP-dep_Trfase"/>
</dbReference>
<dbReference type="Pfam" id="PF00202">
    <property type="entry name" value="Aminotran_3"/>
    <property type="match status" value="1"/>
</dbReference>
<evidence type="ECO:0000256" key="3">
    <source>
        <dbReference type="ARBA" id="ARBA00012912"/>
    </source>
</evidence>
<comment type="similarity">
    <text evidence="2 11">Belongs to the class-III pyridoxal-phosphate-dependent aminotransferase family.</text>
</comment>
<dbReference type="PANTHER" id="PTHR43206">
    <property type="entry name" value="AMINOTRANSFERASE"/>
    <property type="match status" value="1"/>
</dbReference>
<protein>
    <recommendedName>
        <fullName evidence="4">4-aminobutyrate aminotransferase</fullName>
        <ecNumber evidence="3">2.6.1.19</ecNumber>
    </recommendedName>
    <alternativeName>
        <fullName evidence="9">GABA aminotransferase</fullName>
    </alternativeName>
    <alternativeName>
        <fullName evidence="8">Gamma-amino-N-butyrate transaminase</fullName>
    </alternativeName>
</protein>
<evidence type="ECO:0000313" key="13">
    <source>
        <dbReference type="Proteomes" id="UP001211065"/>
    </source>
</evidence>
<keyword evidence="6" id="KW-0808">Transferase</keyword>
<dbReference type="PANTHER" id="PTHR43206:SF1">
    <property type="entry name" value="4-AMINOBUTYRATE AMINOTRANSFERASE, MITOCHONDRIAL"/>
    <property type="match status" value="1"/>
</dbReference>
<dbReference type="InterPro" id="IPR005814">
    <property type="entry name" value="Aminotrans_3"/>
</dbReference>
<dbReference type="GO" id="GO:0034386">
    <property type="term" value="F:4-aminobutyrate:2-oxoglutarate transaminase activity"/>
    <property type="evidence" value="ECO:0007669"/>
    <property type="project" value="UniProtKB-EC"/>
</dbReference>
<accession>A0AAD5Y427</accession>
<evidence type="ECO:0000256" key="9">
    <source>
        <dbReference type="ARBA" id="ARBA00031787"/>
    </source>
</evidence>
<dbReference type="InterPro" id="IPR015421">
    <property type="entry name" value="PyrdxlP-dep_Trfase_major"/>
</dbReference>
<evidence type="ECO:0000313" key="12">
    <source>
        <dbReference type="EMBL" id="KAJ3227979.1"/>
    </source>
</evidence>
<evidence type="ECO:0000256" key="11">
    <source>
        <dbReference type="RuleBase" id="RU003560"/>
    </source>
</evidence>
<evidence type="ECO:0000256" key="7">
    <source>
        <dbReference type="ARBA" id="ARBA00022898"/>
    </source>
</evidence>
<keyword evidence="5" id="KW-0032">Aminotransferase</keyword>
<dbReference type="EC" id="2.6.1.19" evidence="3"/>
<dbReference type="PIRSF" id="PIRSF000521">
    <property type="entry name" value="Transaminase_4ab_Lys_Orn"/>
    <property type="match status" value="1"/>
</dbReference>
<dbReference type="InterPro" id="IPR004631">
    <property type="entry name" value="4NH2But_aminotransferase_euk"/>
</dbReference>
<dbReference type="Gene3D" id="3.40.640.10">
    <property type="entry name" value="Type I PLP-dependent aspartate aminotransferase-like (Major domain)"/>
    <property type="match status" value="1"/>
</dbReference>
<dbReference type="FunFam" id="3.40.640.10:FF:000029">
    <property type="entry name" value="4-aminobutyrate aminotransferase, mitochondrial"/>
    <property type="match status" value="1"/>
</dbReference>
<evidence type="ECO:0000256" key="8">
    <source>
        <dbReference type="ARBA" id="ARBA00030204"/>
    </source>
</evidence>
<evidence type="ECO:0000256" key="6">
    <source>
        <dbReference type="ARBA" id="ARBA00022679"/>
    </source>
</evidence>
<dbReference type="SUPFAM" id="SSF53383">
    <property type="entry name" value="PLP-dependent transferases"/>
    <property type="match status" value="1"/>
</dbReference>
<comment type="catalytic activity">
    <reaction evidence="10">
        <text>4-aminobutanoate + 2-oxoglutarate = succinate semialdehyde + L-glutamate</text>
        <dbReference type="Rhea" id="RHEA:23352"/>
        <dbReference type="ChEBI" id="CHEBI:16810"/>
        <dbReference type="ChEBI" id="CHEBI:29985"/>
        <dbReference type="ChEBI" id="CHEBI:57706"/>
        <dbReference type="ChEBI" id="CHEBI:59888"/>
        <dbReference type="EC" id="2.6.1.19"/>
    </reaction>
</comment>
<dbReference type="Gene3D" id="3.90.1150.10">
    <property type="entry name" value="Aspartate Aminotransferase, domain 1"/>
    <property type="match status" value="1"/>
</dbReference>
<dbReference type="InterPro" id="IPR015422">
    <property type="entry name" value="PyrdxlP-dep_Trfase_small"/>
</dbReference>
<dbReference type="Proteomes" id="UP001211065">
    <property type="component" value="Unassembled WGS sequence"/>
</dbReference>
<name>A0AAD5Y427_9FUNG</name>
<comment type="caution">
    <text evidence="12">The sequence shown here is derived from an EMBL/GenBank/DDBJ whole genome shotgun (WGS) entry which is preliminary data.</text>
</comment>
<dbReference type="EMBL" id="JADGJW010000008">
    <property type="protein sequence ID" value="KAJ3227979.1"/>
    <property type="molecule type" value="Genomic_DNA"/>
</dbReference>
<dbReference type="AlphaFoldDB" id="A0AAD5Y427"/>
<evidence type="ECO:0000256" key="2">
    <source>
        <dbReference type="ARBA" id="ARBA00008954"/>
    </source>
</evidence>
<sequence length="471" mass="53005">MTEYSFLNEPEKPTVISKQFPGEKSAKNLQRLDKIQDTRSVVFVQDLDGSIGNYIKDIDGNLLLDVYCQISSIAVGYNNPRLTELAKSDKWVKAAINRPCLGVFPCEDWAETLESAFLRVAPKGLNQVFTATCGSTSNEIAFKACFMHQQLLKRGGSKDFTNEELTSCMVNEVPGSPNWCILSFKSAFHGRTLGTLSTTRSKPIHKVDIPSFHWPVAPFPSLKYPLEENIQYNLEEEKRCLLEFERIIKTWETPIAAIIVEPIQGEGGDNHASPQFFTELRRITRESNILMIVDEVQTGVATTGKFWAHEHWNLSTPPDFVTFSKKMQSGGVYHNLSTRAPHPYRNFNTWMGDPIRGYQAQFIVSEILDNNLTQLATTVGEYLKAELMKISASYPDLVANVRGQGTFMAFDSVDTATRDKIISLMRLNGLQQRVNMGGSGVKSVRLRPMLIFGLKHAKIFVEALQLVCKNY</sequence>
<dbReference type="CDD" id="cd00610">
    <property type="entry name" value="OAT_like"/>
    <property type="match status" value="1"/>
</dbReference>
<evidence type="ECO:0000256" key="1">
    <source>
        <dbReference type="ARBA" id="ARBA00001933"/>
    </source>
</evidence>
<dbReference type="NCBIfam" id="TIGR00699">
    <property type="entry name" value="GABAtrns_euk"/>
    <property type="match status" value="1"/>
</dbReference>
<comment type="cofactor">
    <cofactor evidence="1">
        <name>pyridoxal 5'-phosphate</name>
        <dbReference type="ChEBI" id="CHEBI:597326"/>
    </cofactor>
</comment>
<keyword evidence="13" id="KW-1185">Reference proteome</keyword>
<dbReference type="GO" id="GO:0009450">
    <property type="term" value="P:gamma-aminobutyric acid catabolic process"/>
    <property type="evidence" value="ECO:0007669"/>
    <property type="project" value="TreeGrafter"/>
</dbReference>
<proteinExistence type="inferred from homology"/>